<dbReference type="PANTHER" id="PTHR38471:SF2">
    <property type="entry name" value="FOUR HELIX BUNDLE PROTEIN"/>
    <property type="match status" value="1"/>
</dbReference>
<gene>
    <name evidence="1" type="ORF">BZG01_05040</name>
</gene>
<dbReference type="RefSeq" id="WP_101308754.1">
    <property type="nucleotide sequence ID" value="NZ_CAXXEE010000003.1"/>
</dbReference>
<proteinExistence type="predicted"/>
<accession>A0A2N3ICS4</accession>
<dbReference type="NCBIfam" id="TIGR02436">
    <property type="entry name" value="four helix bundle protein"/>
    <property type="match status" value="1"/>
</dbReference>
<protein>
    <submittedName>
        <fullName evidence="1">Four helix bundle protein</fullName>
    </submittedName>
</protein>
<dbReference type="PIRSF" id="PIRSF035652">
    <property type="entry name" value="CHP02436"/>
    <property type="match status" value="1"/>
</dbReference>
<dbReference type="PANTHER" id="PTHR38471">
    <property type="entry name" value="FOUR HELIX BUNDLE PROTEIN"/>
    <property type="match status" value="1"/>
</dbReference>
<dbReference type="Pfam" id="PF05635">
    <property type="entry name" value="23S_rRNA_IVP"/>
    <property type="match status" value="1"/>
</dbReference>
<dbReference type="SUPFAM" id="SSF158446">
    <property type="entry name" value="IVS-encoded protein-like"/>
    <property type="match status" value="1"/>
</dbReference>
<dbReference type="Gene3D" id="1.20.1440.60">
    <property type="entry name" value="23S rRNA-intervening sequence"/>
    <property type="match status" value="1"/>
</dbReference>
<name>A0A2N3ICS4_9BACT</name>
<evidence type="ECO:0000313" key="2">
    <source>
        <dbReference type="Proteomes" id="UP000233618"/>
    </source>
</evidence>
<dbReference type="AlphaFoldDB" id="A0A2N3ICS4"/>
<organism evidence="1 2">
    <name type="scientific">Labilibaculum manganireducens</name>
    <dbReference type="NCBI Taxonomy" id="1940525"/>
    <lineage>
        <taxon>Bacteria</taxon>
        <taxon>Pseudomonadati</taxon>
        <taxon>Bacteroidota</taxon>
        <taxon>Bacteroidia</taxon>
        <taxon>Marinilabiliales</taxon>
        <taxon>Marinifilaceae</taxon>
        <taxon>Labilibaculum</taxon>
    </lineage>
</organism>
<dbReference type="Proteomes" id="UP000233618">
    <property type="component" value="Unassembled WGS sequence"/>
</dbReference>
<dbReference type="EMBL" id="MVDE01000005">
    <property type="protein sequence ID" value="PKQ68121.1"/>
    <property type="molecule type" value="Genomic_DNA"/>
</dbReference>
<dbReference type="InterPro" id="IPR012657">
    <property type="entry name" value="23S_rRNA-intervening_sequence"/>
</dbReference>
<keyword evidence="2" id="KW-1185">Reference proteome</keyword>
<dbReference type="InterPro" id="IPR036583">
    <property type="entry name" value="23S_rRNA_IVS_sf"/>
</dbReference>
<reference evidence="1 2" key="1">
    <citation type="journal article" date="2017" name="Front. Microbiol.">
        <title>Labilibaculum manganireducens gen. nov., sp. nov. and Labilibaculum filiforme sp. nov., Novel Bacteroidetes Isolated from Subsurface Sediments of the Baltic Sea.</title>
        <authorList>
            <person name="Vandieken V."/>
            <person name="Marshall I.P."/>
            <person name="Niemann H."/>
            <person name="Engelen B."/>
            <person name="Cypionka H."/>
        </authorList>
    </citation>
    <scope>NUCLEOTIDE SEQUENCE [LARGE SCALE GENOMIC DNA]</scope>
    <source>
        <strain evidence="1 2">59.10-2M</strain>
    </source>
</reference>
<sequence>MKKDNIVQQKSYQFAVRIVKTCKYLQQEKKEYILSKQLLRSGTSIGANIEEAIGGQSEKDFFAKLTISYKEARETHYWIRLLGDTGYLTKEECQSLLSDTDELLRIIGSIQKTIRVRNS</sequence>
<evidence type="ECO:0000313" key="1">
    <source>
        <dbReference type="EMBL" id="PKQ68121.1"/>
    </source>
</evidence>
<comment type="caution">
    <text evidence="1">The sequence shown here is derived from an EMBL/GenBank/DDBJ whole genome shotgun (WGS) entry which is preliminary data.</text>
</comment>